<name>A0A6B9XWT7_PICSI</name>
<reference evidence="1" key="1">
    <citation type="submission" date="2019-03" db="EMBL/GenBank/DDBJ databases">
        <title>Largest Complete Mitochondrial Genome of a Gymnosperm, Sitka Spruce (Picea sitchensis), Indicates Complex Physical Structure.</title>
        <authorList>
            <person name="Jackman S.D."/>
            <person name="Coombe L."/>
            <person name="Warren R."/>
            <person name="Kirk H."/>
            <person name="Trinh E."/>
            <person name="McLeod T."/>
            <person name="Pleasance S."/>
            <person name="Pandoh P."/>
            <person name="Zhao Y."/>
            <person name="Coope R."/>
            <person name="Bousquet J."/>
            <person name="Bohlmann J.C."/>
            <person name="Jones S.J.M."/>
            <person name="Birol I."/>
        </authorList>
    </citation>
    <scope>NUCLEOTIDE SEQUENCE</scope>
    <source>
        <strain evidence="1">Q903</strain>
    </source>
</reference>
<gene>
    <name evidence="1" type="primary">orf05819</name>
    <name evidence="1" type="ORF">Q903MT_gene5787</name>
</gene>
<dbReference type="AlphaFoldDB" id="A0A6B9XWT7"/>
<protein>
    <submittedName>
        <fullName evidence="1">Uncharacterized protein</fullName>
    </submittedName>
</protein>
<evidence type="ECO:0000313" key="1">
    <source>
        <dbReference type="EMBL" id="QHR91751.1"/>
    </source>
</evidence>
<organism evidence="1">
    <name type="scientific">Picea sitchensis</name>
    <name type="common">Sitka spruce</name>
    <name type="synonym">Pinus sitchensis</name>
    <dbReference type="NCBI Taxonomy" id="3332"/>
    <lineage>
        <taxon>Eukaryota</taxon>
        <taxon>Viridiplantae</taxon>
        <taxon>Streptophyta</taxon>
        <taxon>Embryophyta</taxon>
        <taxon>Tracheophyta</taxon>
        <taxon>Spermatophyta</taxon>
        <taxon>Pinopsida</taxon>
        <taxon>Pinidae</taxon>
        <taxon>Conifers I</taxon>
        <taxon>Pinales</taxon>
        <taxon>Pinaceae</taxon>
        <taxon>Picea</taxon>
    </lineage>
</organism>
<proteinExistence type="predicted"/>
<keyword evidence="1" id="KW-0496">Mitochondrion</keyword>
<geneLocation type="mitochondrion" evidence="1"/>
<accession>A0A6B9XWT7</accession>
<dbReference type="EMBL" id="MK697702">
    <property type="protein sequence ID" value="QHR91751.1"/>
    <property type="molecule type" value="Genomic_DNA"/>
</dbReference>
<sequence>MLLGIHWLLADQLAAMEPPGHSLTYLLLADLFYSQFVSIPIMNWTVKVSL</sequence>